<proteinExistence type="predicted"/>
<feature type="domain" description="DUF1232" evidence="5">
    <location>
        <begin position="10"/>
        <end position="40"/>
    </location>
</feature>
<evidence type="ECO:0000259" key="5">
    <source>
        <dbReference type="Pfam" id="PF06803"/>
    </source>
</evidence>
<name>A0A9D6Z588_9BACT</name>
<evidence type="ECO:0000313" key="6">
    <source>
        <dbReference type="EMBL" id="MBI5251819.1"/>
    </source>
</evidence>
<dbReference type="EMBL" id="JACRDE010000527">
    <property type="protein sequence ID" value="MBI5251819.1"/>
    <property type="molecule type" value="Genomic_DNA"/>
</dbReference>
<keyword evidence="2" id="KW-0812">Transmembrane</keyword>
<dbReference type="Proteomes" id="UP000807825">
    <property type="component" value="Unassembled WGS sequence"/>
</dbReference>
<comment type="subcellular location">
    <subcellularLocation>
        <location evidence="1">Endomembrane system</location>
        <topology evidence="1">Multi-pass membrane protein</topology>
    </subcellularLocation>
</comment>
<evidence type="ECO:0000256" key="3">
    <source>
        <dbReference type="ARBA" id="ARBA00022989"/>
    </source>
</evidence>
<evidence type="ECO:0000313" key="7">
    <source>
        <dbReference type="Proteomes" id="UP000807825"/>
    </source>
</evidence>
<protein>
    <submittedName>
        <fullName evidence="6">DUF1232 domain-containing protein</fullName>
    </submittedName>
</protein>
<evidence type="ECO:0000256" key="1">
    <source>
        <dbReference type="ARBA" id="ARBA00004127"/>
    </source>
</evidence>
<comment type="caution">
    <text evidence="6">The sequence shown here is derived from an EMBL/GenBank/DDBJ whole genome shotgun (WGS) entry which is preliminary data.</text>
</comment>
<dbReference type="InterPro" id="IPR010652">
    <property type="entry name" value="DUF1232"/>
</dbReference>
<dbReference type="GO" id="GO:0012505">
    <property type="term" value="C:endomembrane system"/>
    <property type="evidence" value="ECO:0007669"/>
    <property type="project" value="UniProtKB-SubCell"/>
</dbReference>
<evidence type="ECO:0000256" key="4">
    <source>
        <dbReference type="ARBA" id="ARBA00023136"/>
    </source>
</evidence>
<keyword evidence="3" id="KW-1133">Transmembrane helix</keyword>
<gene>
    <name evidence="6" type="ORF">HY912_20185</name>
</gene>
<dbReference type="AlphaFoldDB" id="A0A9D6Z588"/>
<reference evidence="6" key="1">
    <citation type="submission" date="2020-07" db="EMBL/GenBank/DDBJ databases">
        <title>Huge and variable diversity of episymbiotic CPR bacteria and DPANN archaea in groundwater ecosystems.</title>
        <authorList>
            <person name="He C.Y."/>
            <person name="Keren R."/>
            <person name="Whittaker M."/>
            <person name="Farag I.F."/>
            <person name="Doudna J."/>
            <person name="Cate J.H.D."/>
            <person name="Banfield J.F."/>
        </authorList>
    </citation>
    <scope>NUCLEOTIDE SEQUENCE</scope>
    <source>
        <strain evidence="6">NC_groundwater_1664_Pr3_B-0.1um_52_9</strain>
    </source>
</reference>
<keyword evidence="4" id="KW-0472">Membrane</keyword>
<dbReference type="Pfam" id="PF06803">
    <property type="entry name" value="DUF1232"/>
    <property type="match status" value="1"/>
</dbReference>
<organism evidence="6 7">
    <name type="scientific">Desulfomonile tiedjei</name>
    <dbReference type="NCBI Taxonomy" id="2358"/>
    <lineage>
        <taxon>Bacteria</taxon>
        <taxon>Pseudomonadati</taxon>
        <taxon>Thermodesulfobacteriota</taxon>
        <taxon>Desulfomonilia</taxon>
        <taxon>Desulfomonilales</taxon>
        <taxon>Desulfomonilaceae</taxon>
        <taxon>Desulfomonile</taxon>
    </lineage>
</organism>
<evidence type="ECO:0000256" key="2">
    <source>
        <dbReference type="ARBA" id="ARBA00022692"/>
    </source>
</evidence>
<accession>A0A9D6Z588</accession>
<sequence>MRDNGFVTFILIMALLYIISPIDAIPDIIPVVGWADDLVVGGGAGAVALAGSRR</sequence>